<dbReference type="AlphaFoldDB" id="A0A2T3KM84"/>
<protein>
    <recommendedName>
        <fullName evidence="3">DUF1190 domain-containing protein</fullName>
    </recommendedName>
</protein>
<reference evidence="1 2" key="1">
    <citation type="submission" date="2018-01" db="EMBL/GenBank/DDBJ databases">
        <title>Whole genome sequencing of Histamine producing bacteria.</title>
        <authorList>
            <person name="Butler K."/>
        </authorList>
    </citation>
    <scope>NUCLEOTIDE SEQUENCE [LARGE SCALE GENOMIC DNA]</scope>
    <source>
        <strain evidence="1 2">FS-7.2</strain>
    </source>
</reference>
<name>A0A2T3KM84_9GAMM</name>
<gene>
    <name evidence="1" type="ORF">C9J27_02500</name>
</gene>
<dbReference type="RefSeq" id="WP_107288644.1">
    <property type="nucleotide sequence ID" value="NZ_PYNF01000002.1"/>
</dbReference>
<accession>A0A2T3KM84</accession>
<comment type="caution">
    <text evidence="1">The sequence shown here is derived from an EMBL/GenBank/DDBJ whole genome shotgun (WGS) entry which is preliminary data.</text>
</comment>
<evidence type="ECO:0000313" key="2">
    <source>
        <dbReference type="Proteomes" id="UP000241426"/>
    </source>
</evidence>
<organism evidence="1 2">
    <name type="scientific">Photobacterium kishitanii</name>
    <dbReference type="NCBI Taxonomy" id="318456"/>
    <lineage>
        <taxon>Bacteria</taxon>
        <taxon>Pseudomonadati</taxon>
        <taxon>Pseudomonadota</taxon>
        <taxon>Gammaproteobacteria</taxon>
        <taxon>Vibrionales</taxon>
        <taxon>Vibrionaceae</taxon>
        <taxon>Photobacterium</taxon>
    </lineage>
</organism>
<dbReference type="Proteomes" id="UP000241426">
    <property type="component" value="Unassembled WGS sequence"/>
</dbReference>
<proteinExistence type="predicted"/>
<dbReference type="EMBL" id="PYNF01000002">
    <property type="protein sequence ID" value="PSV00917.1"/>
    <property type="molecule type" value="Genomic_DNA"/>
</dbReference>
<evidence type="ECO:0000313" key="1">
    <source>
        <dbReference type="EMBL" id="PSV00917.1"/>
    </source>
</evidence>
<sequence>MKNCVGVAVAVATGFILAKGCSFSDKGDAVVKTESDLENRIISNNAQTSVIREQKEDAANLQKFLKRAKEIDPNVVDAYYANDDSGNRVIKVAVLNPQYAGMPASEYSTKSDAFGTFVSSAVGSVAGNMLAEAIFNRRDRDNSRGYVTHASGGNIADGYCNKAVVGDPDCHQSRAHSGYNPSSVVYSSRNAYKNERSVDVKKYRSASVKRAYLGETARFSNNSSYRTRVKSIANKSYLSTSKKAFTSSSRFSSRSSAYSGGRGFGG</sequence>
<evidence type="ECO:0008006" key="3">
    <source>
        <dbReference type="Google" id="ProtNLM"/>
    </source>
</evidence>